<dbReference type="EMBL" id="JANBUN010001079">
    <property type="protein sequence ID" value="KAJ2799784.1"/>
    <property type="molecule type" value="Genomic_DNA"/>
</dbReference>
<dbReference type="Proteomes" id="UP001140087">
    <property type="component" value="Unassembled WGS sequence"/>
</dbReference>
<organism evidence="1 2">
    <name type="scientific">Coemansia helicoidea</name>
    <dbReference type="NCBI Taxonomy" id="1286919"/>
    <lineage>
        <taxon>Eukaryota</taxon>
        <taxon>Fungi</taxon>
        <taxon>Fungi incertae sedis</taxon>
        <taxon>Zoopagomycota</taxon>
        <taxon>Kickxellomycotina</taxon>
        <taxon>Kickxellomycetes</taxon>
        <taxon>Kickxellales</taxon>
        <taxon>Kickxellaceae</taxon>
        <taxon>Coemansia</taxon>
    </lineage>
</organism>
<evidence type="ECO:0000313" key="2">
    <source>
        <dbReference type="Proteomes" id="UP001140087"/>
    </source>
</evidence>
<evidence type="ECO:0000313" key="1">
    <source>
        <dbReference type="EMBL" id="KAJ2799784.1"/>
    </source>
</evidence>
<feature type="non-terminal residue" evidence="1">
    <location>
        <position position="1"/>
    </location>
</feature>
<sequence length="167" mass="17757">RFAHDADRYVPAEHPTPRIIELPSNDEGEAGPVPGRPDDDAYRAQRLHLLVALADVDDAATRSAAAGSLAVLSSDPRCCRYLFLAHPRAPDVLLGLADDQTLADDAMRAAFAHRVAVVWANAAACGDAQVAEKMRCQPGLVDRLQSMAADAQAPYCAAAKCAVERLA</sequence>
<reference evidence="1" key="1">
    <citation type="submission" date="2022-07" db="EMBL/GenBank/DDBJ databases">
        <title>Phylogenomic reconstructions and comparative analyses of Kickxellomycotina fungi.</title>
        <authorList>
            <person name="Reynolds N.K."/>
            <person name="Stajich J.E."/>
            <person name="Barry K."/>
            <person name="Grigoriev I.V."/>
            <person name="Crous P."/>
            <person name="Smith M.E."/>
        </authorList>
    </citation>
    <scope>NUCLEOTIDE SEQUENCE</scope>
    <source>
        <strain evidence="1">BCRC 34780</strain>
    </source>
</reference>
<keyword evidence="2" id="KW-1185">Reference proteome</keyword>
<proteinExistence type="predicted"/>
<accession>A0ACC1L3C0</accession>
<name>A0ACC1L3C0_9FUNG</name>
<comment type="caution">
    <text evidence="1">The sequence shown here is derived from an EMBL/GenBank/DDBJ whole genome shotgun (WGS) entry which is preliminary data.</text>
</comment>
<gene>
    <name evidence="1" type="primary">SHE4_2</name>
    <name evidence="1" type="ORF">H4R21_003431</name>
</gene>
<protein>
    <submittedName>
        <fullName evidence="1">SWI5-dependent HO expression protein 4</fullName>
    </submittedName>
</protein>